<dbReference type="OrthoDB" id="3259198at2759"/>
<keyword evidence="2" id="KW-1185">Reference proteome</keyword>
<comment type="caution">
    <text evidence="1">The sequence shown here is derived from an EMBL/GenBank/DDBJ whole genome shotgun (WGS) entry which is preliminary data.</text>
</comment>
<name>A0A9P7J2X5_9AGAM</name>
<dbReference type="Proteomes" id="UP000807769">
    <property type="component" value="Unassembled WGS sequence"/>
</dbReference>
<protein>
    <submittedName>
        <fullName evidence="1">Uncharacterized protein</fullName>
    </submittedName>
</protein>
<evidence type="ECO:0000313" key="1">
    <source>
        <dbReference type="EMBL" id="KAG1800076.1"/>
    </source>
</evidence>
<dbReference type="EMBL" id="JABBWG010000122">
    <property type="protein sequence ID" value="KAG1800076.1"/>
    <property type="molecule type" value="Genomic_DNA"/>
</dbReference>
<sequence>MVSHQDSVTAPLDHEHDDYAALFDEADDNTDKQPANDNFESLQQVLSAVTKSVQAHNDGKSWLAAVTISLKKAENAMSQVTFMLILDVKTCWSSTHQMLWQALDFHQAIDDFIAKT</sequence>
<accession>A0A9P7J2X5</accession>
<dbReference type="RefSeq" id="XP_041185834.1">
    <property type="nucleotide sequence ID" value="XM_041341344.1"/>
</dbReference>
<proteinExistence type="predicted"/>
<evidence type="ECO:0000313" key="2">
    <source>
        <dbReference type="Proteomes" id="UP000807769"/>
    </source>
</evidence>
<dbReference type="AlphaFoldDB" id="A0A9P7J2X5"/>
<gene>
    <name evidence="1" type="ORF">BJ212DRAFT_1488078</name>
</gene>
<dbReference type="GeneID" id="64635360"/>
<organism evidence="1 2">
    <name type="scientific">Suillus subaureus</name>
    <dbReference type="NCBI Taxonomy" id="48587"/>
    <lineage>
        <taxon>Eukaryota</taxon>
        <taxon>Fungi</taxon>
        <taxon>Dikarya</taxon>
        <taxon>Basidiomycota</taxon>
        <taxon>Agaricomycotina</taxon>
        <taxon>Agaricomycetes</taxon>
        <taxon>Agaricomycetidae</taxon>
        <taxon>Boletales</taxon>
        <taxon>Suillineae</taxon>
        <taxon>Suillaceae</taxon>
        <taxon>Suillus</taxon>
    </lineage>
</organism>
<reference evidence="1" key="1">
    <citation type="journal article" date="2020" name="New Phytol.">
        <title>Comparative genomics reveals dynamic genome evolution in host specialist ectomycorrhizal fungi.</title>
        <authorList>
            <person name="Lofgren L.A."/>
            <person name="Nguyen N.H."/>
            <person name="Vilgalys R."/>
            <person name="Ruytinx J."/>
            <person name="Liao H.L."/>
            <person name="Branco S."/>
            <person name="Kuo A."/>
            <person name="LaButti K."/>
            <person name="Lipzen A."/>
            <person name="Andreopoulos W."/>
            <person name="Pangilinan J."/>
            <person name="Riley R."/>
            <person name="Hundley H."/>
            <person name="Na H."/>
            <person name="Barry K."/>
            <person name="Grigoriev I.V."/>
            <person name="Stajich J.E."/>
            <person name="Kennedy P.G."/>
        </authorList>
    </citation>
    <scope>NUCLEOTIDE SEQUENCE</scope>
    <source>
        <strain evidence="1">MN1</strain>
    </source>
</reference>